<dbReference type="GO" id="GO:0005737">
    <property type="term" value="C:cytoplasm"/>
    <property type="evidence" value="ECO:0007669"/>
    <property type="project" value="UniProtKB-SubCell"/>
</dbReference>
<dbReference type="OrthoDB" id="9762036at2"/>
<dbReference type="InterPro" id="IPR004365">
    <property type="entry name" value="NA-bd_OB_tRNA"/>
</dbReference>
<dbReference type="RefSeq" id="WP_083050486.1">
    <property type="nucleotide sequence ID" value="NZ_MWQY01000010.1"/>
</dbReference>
<comment type="caution">
    <text evidence="10">The sequence shown here is derived from an EMBL/GenBank/DDBJ whole genome shotgun (WGS) entry which is preliminary data.</text>
</comment>
<evidence type="ECO:0000256" key="7">
    <source>
        <dbReference type="HAMAP-Rule" id="MF_00534"/>
    </source>
</evidence>
<dbReference type="InterPro" id="IPR045864">
    <property type="entry name" value="aa-tRNA-synth_II/BPL/LPL"/>
</dbReference>
<evidence type="ECO:0000313" key="10">
    <source>
        <dbReference type="EMBL" id="ORC35045.1"/>
    </source>
</evidence>
<dbReference type="GO" id="GO:0004816">
    <property type="term" value="F:asparagine-tRNA ligase activity"/>
    <property type="evidence" value="ECO:0007669"/>
    <property type="project" value="UniProtKB-UniRule"/>
</dbReference>
<evidence type="ECO:0000256" key="2">
    <source>
        <dbReference type="ARBA" id="ARBA00022598"/>
    </source>
</evidence>
<dbReference type="NCBIfam" id="TIGR00457">
    <property type="entry name" value="asnS"/>
    <property type="match status" value="1"/>
</dbReference>
<dbReference type="NCBIfam" id="NF003037">
    <property type="entry name" value="PRK03932.1"/>
    <property type="match status" value="1"/>
</dbReference>
<keyword evidence="7" id="KW-0963">Cytoplasm</keyword>
<feature type="compositionally biased region" description="Polar residues" evidence="8">
    <location>
        <begin position="1"/>
        <end position="10"/>
    </location>
</feature>
<evidence type="ECO:0000259" key="9">
    <source>
        <dbReference type="PROSITE" id="PS50862"/>
    </source>
</evidence>
<evidence type="ECO:0000256" key="3">
    <source>
        <dbReference type="ARBA" id="ARBA00022741"/>
    </source>
</evidence>
<dbReference type="InterPro" id="IPR012340">
    <property type="entry name" value="NA-bd_OB-fold"/>
</dbReference>
<dbReference type="PANTHER" id="PTHR22594">
    <property type="entry name" value="ASPARTYL/LYSYL-TRNA SYNTHETASE"/>
    <property type="match status" value="1"/>
</dbReference>
<dbReference type="AlphaFoldDB" id="A0A1Y1RXL0"/>
<dbReference type="GO" id="GO:0006421">
    <property type="term" value="P:asparaginyl-tRNA aminoacylation"/>
    <property type="evidence" value="ECO:0007669"/>
    <property type="project" value="UniProtKB-UniRule"/>
</dbReference>
<dbReference type="EC" id="6.1.1.22" evidence="7"/>
<evidence type="ECO:0000256" key="6">
    <source>
        <dbReference type="ARBA" id="ARBA00023146"/>
    </source>
</evidence>
<dbReference type="CDD" id="cd04318">
    <property type="entry name" value="EcAsnRS_like_N"/>
    <property type="match status" value="1"/>
</dbReference>
<gene>
    <name evidence="7" type="primary">asnS</name>
    <name evidence="10" type="ORF">B4O97_09920</name>
</gene>
<name>A0A1Y1RXL0_9SPIO</name>
<dbReference type="InterPro" id="IPR002312">
    <property type="entry name" value="Asp/Asn-tRNA-synth_IIb"/>
</dbReference>
<dbReference type="InterPro" id="IPR006195">
    <property type="entry name" value="aa-tRNA-synth_II"/>
</dbReference>
<dbReference type="PANTHER" id="PTHR22594:SF34">
    <property type="entry name" value="ASPARAGINE--TRNA LIGASE, MITOCHONDRIAL-RELATED"/>
    <property type="match status" value="1"/>
</dbReference>
<protein>
    <recommendedName>
        <fullName evidence="7">Asparagine--tRNA ligase</fullName>
        <ecNumber evidence="7">6.1.1.22</ecNumber>
    </recommendedName>
    <alternativeName>
        <fullName evidence="7">Asparaginyl-tRNA synthetase</fullName>
        <shortName evidence="7">AsnRS</shortName>
    </alternativeName>
</protein>
<dbReference type="Gene3D" id="2.40.50.140">
    <property type="entry name" value="Nucleic acid-binding proteins"/>
    <property type="match status" value="1"/>
</dbReference>
<dbReference type="PROSITE" id="PS50862">
    <property type="entry name" value="AA_TRNA_LIGASE_II"/>
    <property type="match status" value="1"/>
</dbReference>
<dbReference type="GO" id="GO:0003676">
    <property type="term" value="F:nucleic acid binding"/>
    <property type="evidence" value="ECO:0007669"/>
    <property type="project" value="InterPro"/>
</dbReference>
<dbReference type="HAMAP" id="MF_00534">
    <property type="entry name" value="Asn_tRNA_synth"/>
    <property type="match status" value="1"/>
</dbReference>
<dbReference type="InterPro" id="IPR004522">
    <property type="entry name" value="Asn-tRNA-ligase"/>
</dbReference>
<evidence type="ECO:0000256" key="8">
    <source>
        <dbReference type="SAM" id="MobiDB-lite"/>
    </source>
</evidence>
<comment type="similarity">
    <text evidence="1 7">Belongs to the class-II aminoacyl-tRNA synthetase family.</text>
</comment>
<dbReference type="STRING" id="1963862.B4O97_09920"/>
<feature type="region of interest" description="Disordered" evidence="8">
    <location>
        <begin position="1"/>
        <end position="20"/>
    </location>
</feature>
<dbReference type="FunFam" id="3.30.930.10:FF:000016">
    <property type="entry name" value="Asparagine--tRNA ligase"/>
    <property type="match status" value="1"/>
</dbReference>
<dbReference type="Pfam" id="PF00152">
    <property type="entry name" value="tRNA-synt_2"/>
    <property type="match status" value="1"/>
</dbReference>
<feature type="domain" description="Aminoacyl-transfer RNA synthetases class-II family profile" evidence="9">
    <location>
        <begin position="143"/>
        <end position="463"/>
    </location>
</feature>
<dbReference type="Gene3D" id="3.30.930.10">
    <property type="entry name" value="Bira Bifunctional Protein, Domain 2"/>
    <property type="match status" value="1"/>
</dbReference>
<evidence type="ECO:0000313" key="11">
    <source>
        <dbReference type="Proteomes" id="UP000192343"/>
    </source>
</evidence>
<dbReference type="GO" id="GO:0005524">
    <property type="term" value="F:ATP binding"/>
    <property type="evidence" value="ECO:0007669"/>
    <property type="project" value="UniProtKB-UniRule"/>
</dbReference>
<dbReference type="SUPFAM" id="SSF50249">
    <property type="entry name" value="Nucleic acid-binding proteins"/>
    <property type="match status" value="1"/>
</dbReference>
<accession>A0A1Y1RXL0</accession>
<keyword evidence="5 7" id="KW-0648">Protein biosynthesis</keyword>
<dbReference type="InterPro" id="IPR004364">
    <property type="entry name" value="Aa-tRNA-synt_II"/>
</dbReference>
<evidence type="ECO:0000256" key="1">
    <source>
        <dbReference type="ARBA" id="ARBA00008226"/>
    </source>
</evidence>
<evidence type="ECO:0000256" key="4">
    <source>
        <dbReference type="ARBA" id="ARBA00022840"/>
    </source>
</evidence>
<dbReference type="EMBL" id="MWQY01000010">
    <property type="protein sequence ID" value="ORC35045.1"/>
    <property type="molecule type" value="Genomic_DNA"/>
</dbReference>
<dbReference type="SUPFAM" id="SSF55681">
    <property type="entry name" value="Class II aaRS and biotin synthetases"/>
    <property type="match status" value="1"/>
</dbReference>
<comment type="subunit">
    <text evidence="7">Homodimer.</text>
</comment>
<dbReference type="CDD" id="cd00776">
    <property type="entry name" value="AsxRS_core"/>
    <property type="match status" value="1"/>
</dbReference>
<keyword evidence="2 7" id="KW-0436">Ligase</keyword>
<keyword evidence="6 7" id="KW-0030">Aminoacyl-tRNA synthetase</keyword>
<reference evidence="10 11" key="1">
    <citation type="submission" date="2017-03" db="EMBL/GenBank/DDBJ databases">
        <title>Draft Genome sequence of Marispirochaeta sp. strain JC444.</title>
        <authorList>
            <person name="Shivani Y."/>
            <person name="Subhash Y."/>
            <person name="Sasikala C."/>
            <person name="Ramana C."/>
        </authorList>
    </citation>
    <scope>NUCLEOTIDE SEQUENCE [LARGE SCALE GENOMIC DNA]</scope>
    <source>
        <strain evidence="10 11">JC444</strain>
    </source>
</reference>
<dbReference type="Pfam" id="PF01336">
    <property type="entry name" value="tRNA_anti-codon"/>
    <property type="match status" value="1"/>
</dbReference>
<comment type="subcellular location">
    <subcellularLocation>
        <location evidence="7">Cytoplasm</location>
    </subcellularLocation>
</comment>
<comment type="catalytic activity">
    <reaction evidence="7">
        <text>tRNA(Asn) + L-asparagine + ATP = L-asparaginyl-tRNA(Asn) + AMP + diphosphate + H(+)</text>
        <dbReference type="Rhea" id="RHEA:11180"/>
        <dbReference type="Rhea" id="RHEA-COMP:9659"/>
        <dbReference type="Rhea" id="RHEA-COMP:9674"/>
        <dbReference type="ChEBI" id="CHEBI:15378"/>
        <dbReference type="ChEBI" id="CHEBI:30616"/>
        <dbReference type="ChEBI" id="CHEBI:33019"/>
        <dbReference type="ChEBI" id="CHEBI:58048"/>
        <dbReference type="ChEBI" id="CHEBI:78442"/>
        <dbReference type="ChEBI" id="CHEBI:78515"/>
        <dbReference type="ChEBI" id="CHEBI:456215"/>
        <dbReference type="EC" id="6.1.1.22"/>
    </reaction>
</comment>
<organism evidence="10 11">
    <name type="scientific">Marispirochaeta aestuarii</name>
    <dbReference type="NCBI Taxonomy" id="1963862"/>
    <lineage>
        <taxon>Bacteria</taxon>
        <taxon>Pseudomonadati</taxon>
        <taxon>Spirochaetota</taxon>
        <taxon>Spirochaetia</taxon>
        <taxon>Spirochaetales</taxon>
        <taxon>Spirochaetaceae</taxon>
        <taxon>Marispirochaeta</taxon>
    </lineage>
</organism>
<proteinExistence type="inferred from homology"/>
<keyword evidence="4 7" id="KW-0067">ATP-binding</keyword>
<sequence>MPEANQTPTPSVKDLLSTPASNQPTVLNAWVRTRRDSKNLVFLALSDGSCLSTIQAVIDKEQGSWDEKLLAKVNTGAGIQVQGSLTASPGSGQAVEIQATGISLYGEAPQESYPLQKKRHSFEFLREIAHLRPRTNTFGAVARVRNAMSFAIHRFFQERGFFYVHTPIITGVDAEGAGQMFRVTTLPPENPPRKEGSTDFSRDFFGRPTYLAVTGQLEAEAYALSMGRVYTFGPTFRAENSNTTRHLAEFWMIEPEVAFCDINCNMDLAEDFLKFIISTVLEECREDMAFFNQWIQKGIIDVLKEVVTKKFARVSYTEAMKELEKAQDSGSASFDFPVQWGADLQSEHEKFLTETVYKGPVIVTDYPKEIKAFYMKQNGDGKTVRAMDVLVPRLGEIIGGSEREADLSKLEARMDELGMHKEDYSWYLELRKYGSVPHSGFGLGFERLIQYITGMQNIRDVIPFPRTVKSAEF</sequence>
<keyword evidence="3 7" id="KW-0547">Nucleotide-binding</keyword>
<dbReference type="Proteomes" id="UP000192343">
    <property type="component" value="Unassembled WGS sequence"/>
</dbReference>
<evidence type="ECO:0000256" key="5">
    <source>
        <dbReference type="ARBA" id="ARBA00022917"/>
    </source>
</evidence>
<keyword evidence="11" id="KW-1185">Reference proteome</keyword>
<dbReference type="PRINTS" id="PR01042">
    <property type="entry name" value="TRNASYNTHASP"/>
</dbReference>